<accession>A0A6P8IJ73</accession>
<evidence type="ECO:0000313" key="6">
    <source>
        <dbReference type="Proteomes" id="UP000515163"/>
    </source>
</evidence>
<dbReference type="RefSeq" id="XP_031566538.1">
    <property type="nucleotide sequence ID" value="XM_031710678.1"/>
</dbReference>
<dbReference type="PANTHER" id="PTHR16146">
    <property type="entry name" value="INTELECTIN"/>
    <property type="match status" value="1"/>
</dbReference>
<dbReference type="Gene3D" id="3.90.215.10">
    <property type="entry name" value="Gamma Fibrinogen, chain A, domain 1"/>
    <property type="match status" value="1"/>
</dbReference>
<organism evidence="6 7">
    <name type="scientific">Actinia tenebrosa</name>
    <name type="common">Australian red waratah sea anemone</name>
    <dbReference type="NCBI Taxonomy" id="6105"/>
    <lineage>
        <taxon>Eukaryota</taxon>
        <taxon>Metazoa</taxon>
        <taxon>Cnidaria</taxon>
        <taxon>Anthozoa</taxon>
        <taxon>Hexacorallia</taxon>
        <taxon>Actiniaria</taxon>
        <taxon>Actiniidae</taxon>
        <taxon>Actinia</taxon>
    </lineage>
</organism>
<dbReference type="GO" id="GO:0005615">
    <property type="term" value="C:extracellular space"/>
    <property type="evidence" value="ECO:0007669"/>
    <property type="project" value="TreeGrafter"/>
</dbReference>
<sequence length="233" mass="25771">MEIREHKEPGSGPDNPITNCKSLKESDSQAKSGVYWMKFNETSSAPFQVFCDMTTDGGGWTLVYSYTFTKYDYFSHSDNAVTPIPTWPLDFSAYRFVPRSNTTPINESSHSAIDFALWKKIGSEFLIAPNIINWYACKEGTGSFVNWQPGTLTCREVKNLIPPRSPNCALRAPNSISLSACGVLMKSSSSSKMINLNGRVDGCYPVHDSCGTGTTTTDHLRNIPNPGGKLYIR</sequence>
<dbReference type="SUPFAM" id="SSF56496">
    <property type="entry name" value="Fibrinogen C-terminal domain-like"/>
    <property type="match status" value="1"/>
</dbReference>
<evidence type="ECO:0000256" key="3">
    <source>
        <dbReference type="ARBA" id="ARBA00022837"/>
    </source>
</evidence>
<dbReference type="RefSeq" id="XP_031566539.1">
    <property type="nucleotide sequence ID" value="XM_031710679.1"/>
</dbReference>
<dbReference type="OrthoDB" id="5971203at2759"/>
<keyword evidence="1" id="KW-0479">Metal-binding</keyword>
<name>A0A6P8IJ73_ACTTE</name>
<keyword evidence="3" id="KW-0106">Calcium</keyword>
<dbReference type="InterPro" id="IPR036056">
    <property type="entry name" value="Fibrinogen-like_C"/>
</dbReference>
<evidence type="ECO:0000313" key="8">
    <source>
        <dbReference type="RefSeq" id="XP_031566539.1"/>
    </source>
</evidence>
<gene>
    <name evidence="7 8" type="primary">LOC116301594</name>
</gene>
<dbReference type="PROSITE" id="PS51406">
    <property type="entry name" value="FIBRINOGEN_C_2"/>
    <property type="match status" value="1"/>
</dbReference>
<keyword evidence="6" id="KW-1185">Reference proteome</keyword>
<dbReference type="InterPro" id="IPR002181">
    <property type="entry name" value="Fibrinogen_a/b/g_C_dom"/>
</dbReference>
<protein>
    <submittedName>
        <fullName evidence="7 8">Uncharacterized protein LOC116301594</fullName>
    </submittedName>
</protein>
<reference evidence="7 8" key="1">
    <citation type="submission" date="2025-04" db="UniProtKB">
        <authorList>
            <consortium name="RefSeq"/>
        </authorList>
    </citation>
    <scope>IDENTIFICATION</scope>
    <source>
        <tissue evidence="7 8">Tentacle</tissue>
    </source>
</reference>
<evidence type="ECO:0000259" key="5">
    <source>
        <dbReference type="PROSITE" id="PS51406"/>
    </source>
</evidence>
<dbReference type="Proteomes" id="UP000515163">
    <property type="component" value="Unplaced"/>
</dbReference>
<dbReference type="AlphaFoldDB" id="A0A6P8IJ73"/>
<dbReference type="GeneID" id="116301594"/>
<dbReference type="InterPro" id="IPR014716">
    <property type="entry name" value="Fibrinogen_a/b/g_C_1"/>
</dbReference>
<evidence type="ECO:0000313" key="7">
    <source>
        <dbReference type="RefSeq" id="XP_031566538.1"/>
    </source>
</evidence>
<evidence type="ECO:0000256" key="4">
    <source>
        <dbReference type="ARBA" id="ARBA00023157"/>
    </source>
</evidence>
<dbReference type="KEGG" id="aten:116301594"/>
<keyword evidence="2" id="KW-0430">Lectin</keyword>
<proteinExistence type="predicted"/>
<dbReference type="NCBIfam" id="NF040941">
    <property type="entry name" value="GGGWT_bact"/>
    <property type="match status" value="1"/>
</dbReference>
<dbReference type="GO" id="GO:0070492">
    <property type="term" value="F:oligosaccharide binding"/>
    <property type="evidence" value="ECO:0007669"/>
    <property type="project" value="TreeGrafter"/>
</dbReference>
<dbReference type="GO" id="GO:0046872">
    <property type="term" value="F:metal ion binding"/>
    <property type="evidence" value="ECO:0007669"/>
    <property type="project" value="UniProtKB-KW"/>
</dbReference>
<keyword evidence="4" id="KW-1015">Disulfide bond</keyword>
<dbReference type="Pfam" id="PF00147">
    <property type="entry name" value="Fibrinogen_C"/>
    <property type="match status" value="1"/>
</dbReference>
<feature type="domain" description="Fibrinogen C-terminal" evidence="5">
    <location>
        <begin position="11"/>
        <end position="63"/>
    </location>
</feature>
<dbReference type="PANTHER" id="PTHR16146:SF46">
    <property type="entry name" value="INTELECTIN-1A-RELATED"/>
    <property type="match status" value="1"/>
</dbReference>
<evidence type="ECO:0000256" key="1">
    <source>
        <dbReference type="ARBA" id="ARBA00022723"/>
    </source>
</evidence>
<evidence type="ECO:0000256" key="2">
    <source>
        <dbReference type="ARBA" id="ARBA00022734"/>
    </source>
</evidence>